<evidence type="ECO:0000256" key="1">
    <source>
        <dbReference type="SAM" id="MobiDB-lite"/>
    </source>
</evidence>
<proteinExistence type="predicted"/>
<keyword evidence="3" id="KW-0378">Hydrolase</keyword>
<dbReference type="PANTHER" id="PTHR43798:SF33">
    <property type="entry name" value="HYDROLASE, PUTATIVE (AFU_ORTHOLOGUE AFUA_2G14860)-RELATED"/>
    <property type="match status" value="1"/>
</dbReference>
<dbReference type="Pfam" id="PF00561">
    <property type="entry name" value="Abhydrolase_1"/>
    <property type="match status" value="1"/>
</dbReference>
<sequence>MTEPLSFTRSAPAELCYREQGSGPNVVLLHGTTASLGVWDPVVELLGSGVRTIALDQRGHGRSAKPADGYTADRFCADVGALLDELGCDRAVLCGHSLGARNAVALAAERPERVAGVVAVDYTPYVEPAVLDDLESRVRGGDRLFDSATEVEEYLRNRYPRTPREALRRRIAYGYTRVDGGLRALADPDAMHQTVQGLRTDFAEAMRDVAVPVTLLRGEASRIVSERAFAATRRLRPDLRALEVAEADHYVPEQHPRTVADEITRLLEEAERGTAPLSLSDTDHRIGDEPCL</sequence>
<gene>
    <name evidence="3" type="ORF">HNR25_000310</name>
</gene>
<dbReference type="EC" id="3.5.1.29" evidence="3"/>
<organism evidence="3 4">
    <name type="scientific">Streptomonospora salina</name>
    <dbReference type="NCBI Taxonomy" id="104205"/>
    <lineage>
        <taxon>Bacteria</taxon>
        <taxon>Bacillati</taxon>
        <taxon>Actinomycetota</taxon>
        <taxon>Actinomycetes</taxon>
        <taxon>Streptosporangiales</taxon>
        <taxon>Nocardiopsidaceae</taxon>
        <taxon>Streptomonospora</taxon>
    </lineage>
</organism>
<dbReference type="RefSeq" id="WP_184632787.1">
    <property type="nucleotide sequence ID" value="NZ_BAABKT010000006.1"/>
</dbReference>
<reference evidence="3 4" key="1">
    <citation type="submission" date="2020-08" db="EMBL/GenBank/DDBJ databases">
        <title>Sequencing the genomes of 1000 actinobacteria strains.</title>
        <authorList>
            <person name="Klenk H.-P."/>
        </authorList>
    </citation>
    <scope>NUCLEOTIDE SEQUENCE [LARGE SCALE GENOMIC DNA]</scope>
    <source>
        <strain evidence="3 4">DSM 44593</strain>
    </source>
</reference>
<dbReference type="InterPro" id="IPR000073">
    <property type="entry name" value="AB_hydrolase_1"/>
</dbReference>
<dbReference type="InterPro" id="IPR029058">
    <property type="entry name" value="AB_hydrolase_fold"/>
</dbReference>
<evidence type="ECO:0000313" key="3">
    <source>
        <dbReference type="EMBL" id="MBB5996559.1"/>
    </source>
</evidence>
<dbReference type="GO" id="GO:0016020">
    <property type="term" value="C:membrane"/>
    <property type="evidence" value="ECO:0007669"/>
    <property type="project" value="TreeGrafter"/>
</dbReference>
<keyword evidence="4" id="KW-1185">Reference proteome</keyword>
<feature type="domain" description="AB hydrolase-1" evidence="2">
    <location>
        <begin position="24"/>
        <end position="122"/>
    </location>
</feature>
<dbReference type="PANTHER" id="PTHR43798">
    <property type="entry name" value="MONOACYLGLYCEROL LIPASE"/>
    <property type="match status" value="1"/>
</dbReference>
<protein>
    <submittedName>
        <fullName evidence="3">2-(Acetamidomethylene)succinate hydrolase</fullName>
        <ecNumber evidence="3">3.5.1.29</ecNumber>
    </submittedName>
</protein>
<dbReference type="AlphaFoldDB" id="A0A841E5J3"/>
<dbReference type="PRINTS" id="PR00111">
    <property type="entry name" value="ABHYDROLASE"/>
</dbReference>
<evidence type="ECO:0000313" key="4">
    <source>
        <dbReference type="Proteomes" id="UP000578077"/>
    </source>
</evidence>
<dbReference type="InterPro" id="IPR050266">
    <property type="entry name" value="AB_hydrolase_sf"/>
</dbReference>
<evidence type="ECO:0000259" key="2">
    <source>
        <dbReference type="Pfam" id="PF00561"/>
    </source>
</evidence>
<dbReference type="Proteomes" id="UP000578077">
    <property type="component" value="Unassembled WGS sequence"/>
</dbReference>
<name>A0A841E5J3_9ACTN</name>
<dbReference type="SUPFAM" id="SSF53474">
    <property type="entry name" value="alpha/beta-Hydrolases"/>
    <property type="match status" value="1"/>
</dbReference>
<feature type="region of interest" description="Disordered" evidence="1">
    <location>
        <begin position="271"/>
        <end position="292"/>
    </location>
</feature>
<dbReference type="Gene3D" id="3.40.50.1820">
    <property type="entry name" value="alpha/beta hydrolase"/>
    <property type="match status" value="1"/>
</dbReference>
<comment type="caution">
    <text evidence="3">The sequence shown here is derived from an EMBL/GenBank/DDBJ whole genome shotgun (WGS) entry which is preliminary data.</text>
</comment>
<feature type="compositionally biased region" description="Basic and acidic residues" evidence="1">
    <location>
        <begin position="281"/>
        <end position="292"/>
    </location>
</feature>
<dbReference type="GO" id="GO:0047411">
    <property type="term" value="F:2-(acetamidomethylene)succinate hydrolase activity"/>
    <property type="evidence" value="ECO:0007669"/>
    <property type="project" value="UniProtKB-EC"/>
</dbReference>
<accession>A0A841E5J3</accession>
<dbReference type="EMBL" id="JACHLY010000001">
    <property type="protein sequence ID" value="MBB5996559.1"/>
    <property type="molecule type" value="Genomic_DNA"/>
</dbReference>